<evidence type="ECO:0000256" key="5">
    <source>
        <dbReference type="SAM" id="Phobius"/>
    </source>
</evidence>
<dbReference type="PRINTS" id="PR00260">
    <property type="entry name" value="CHEMTRNSDUCR"/>
</dbReference>
<dbReference type="PANTHER" id="PTHR32089">
    <property type="entry name" value="METHYL-ACCEPTING CHEMOTAXIS PROTEIN MCPB"/>
    <property type="match status" value="1"/>
</dbReference>
<evidence type="ECO:0000313" key="7">
    <source>
        <dbReference type="EMBL" id="MCQ8104591.1"/>
    </source>
</evidence>
<dbReference type="Proteomes" id="UP001524499">
    <property type="component" value="Unassembled WGS sequence"/>
</dbReference>
<comment type="caution">
    <text evidence="7">The sequence shown here is derived from an EMBL/GenBank/DDBJ whole genome shotgun (WGS) entry which is preliminary data.</text>
</comment>
<evidence type="ECO:0000256" key="2">
    <source>
        <dbReference type="ARBA" id="ARBA00023224"/>
    </source>
</evidence>
<keyword evidence="5" id="KW-1133">Transmembrane helix</keyword>
<gene>
    <name evidence="7" type="ORF">NP590_10785</name>
</gene>
<evidence type="ECO:0000256" key="1">
    <source>
        <dbReference type="ARBA" id="ARBA00004370"/>
    </source>
</evidence>
<feature type="transmembrane region" description="Helical" evidence="5">
    <location>
        <begin position="7"/>
        <end position="27"/>
    </location>
</feature>
<evidence type="ECO:0000259" key="6">
    <source>
        <dbReference type="PROSITE" id="PS50111"/>
    </source>
</evidence>
<organism evidence="7 8">
    <name type="scientific">Methylomonas subterranea</name>
    <dbReference type="NCBI Taxonomy" id="2952225"/>
    <lineage>
        <taxon>Bacteria</taxon>
        <taxon>Pseudomonadati</taxon>
        <taxon>Pseudomonadota</taxon>
        <taxon>Gammaproteobacteria</taxon>
        <taxon>Methylococcales</taxon>
        <taxon>Methylococcaceae</taxon>
        <taxon>Methylomonas</taxon>
    </lineage>
</organism>
<sequence>MRRIDTALNWLLIILALVCWVWAFVVAGISPHIYLLFALLSVSIVFFSHRGRVSWKMNQHARMRELERMMSEYKSLCDRALEHTQDEFYTLQRDVSSARRIMQDSVSNLSQSLTGLDRQSANQRLVLSALIDEVLQMTGSELGTTQQASGLQRFFGETRGLIDEFVCKLDELKHSSSSIAVSFESMQGKILRIAGSLDSVAKLTQQTDLLALNAAIEAARAGEAGRGFAVVADEVRSLASRTRIFNEEIGAMLDDILASLQDVGKQINHATQTDLSLAERSRENLSGLENELLLITDKARGHSYQITEMTQHIQHLTAEGVIAMQFEDIVTQIMSGLTLKTTRIGEYLYEFQKLQQDHEQKDGLQRFQLRIERLNSLLSNVAPRPQTLGLAASQVNAAEIELFD</sequence>
<comment type="subcellular location">
    <subcellularLocation>
        <location evidence="1">Membrane</location>
    </subcellularLocation>
</comment>
<evidence type="ECO:0000256" key="4">
    <source>
        <dbReference type="PROSITE-ProRule" id="PRU00284"/>
    </source>
</evidence>
<dbReference type="InterPro" id="IPR004089">
    <property type="entry name" value="MCPsignal_dom"/>
</dbReference>
<accession>A0ABT1TGK0</accession>
<dbReference type="SMART" id="SM00283">
    <property type="entry name" value="MA"/>
    <property type="match status" value="1"/>
</dbReference>
<feature type="transmembrane region" description="Helical" evidence="5">
    <location>
        <begin position="33"/>
        <end position="53"/>
    </location>
</feature>
<comment type="similarity">
    <text evidence="3">Belongs to the methyl-accepting chemotaxis (MCP) protein family.</text>
</comment>
<dbReference type="Gene3D" id="1.10.287.950">
    <property type="entry name" value="Methyl-accepting chemotaxis protein"/>
    <property type="match status" value="1"/>
</dbReference>
<evidence type="ECO:0000313" key="8">
    <source>
        <dbReference type="Proteomes" id="UP001524499"/>
    </source>
</evidence>
<proteinExistence type="inferred from homology"/>
<dbReference type="InterPro" id="IPR004090">
    <property type="entry name" value="Chemotax_Me-accpt_rcpt"/>
</dbReference>
<dbReference type="EMBL" id="JANIBJ010000017">
    <property type="protein sequence ID" value="MCQ8104591.1"/>
    <property type="molecule type" value="Genomic_DNA"/>
</dbReference>
<reference evidence="7 8" key="1">
    <citation type="submission" date="2022-07" db="EMBL/GenBank/DDBJ databases">
        <title>Methylomonas rivi sp. nov., Methylomonas rosea sp. nov., Methylomonas aureus sp. nov. and Methylomonas subterranea sp. nov., four novel methanotrophs isolated from a freshwater creek and the deep terrestrial subsurface.</title>
        <authorList>
            <person name="Abin C."/>
            <person name="Sankaranarayanan K."/>
            <person name="Garner C."/>
            <person name="Sindelar R."/>
            <person name="Kotary K."/>
            <person name="Garner R."/>
            <person name="Barclay S."/>
            <person name="Lawson P."/>
            <person name="Krumholz L."/>
        </authorList>
    </citation>
    <scope>NUCLEOTIDE SEQUENCE [LARGE SCALE GENOMIC DNA]</scope>
    <source>
        <strain evidence="7 8">SURF-2</strain>
    </source>
</reference>
<keyword evidence="5" id="KW-0812">Transmembrane</keyword>
<dbReference type="SUPFAM" id="SSF58104">
    <property type="entry name" value="Methyl-accepting chemotaxis protein (MCP) signaling domain"/>
    <property type="match status" value="1"/>
</dbReference>
<dbReference type="Pfam" id="PF00015">
    <property type="entry name" value="MCPsignal"/>
    <property type="match status" value="1"/>
</dbReference>
<dbReference type="PANTHER" id="PTHR32089:SF112">
    <property type="entry name" value="LYSOZYME-LIKE PROTEIN-RELATED"/>
    <property type="match status" value="1"/>
</dbReference>
<keyword evidence="2 4" id="KW-0807">Transducer</keyword>
<dbReference type="RefSeq" id="WP_256602387.1">
    <property type="nucleotide sequence ID" value="NZ_JANIBJ010000017.1"/>
</dbReference>
<evidence type="ECO:0000256" key="3">
    <source>
        <dbReference type="ARBA" id="ARBA00029447"/>
    </source>
</evidence>
<name>A0ABT1TGK0_9GAMM</name>
<keyword evidence="5" id="KW-0472">Membrane</keyword>
<feature type="domain" description="Methyl-accepting transducer" evidence="6">
    <location>
        <begin position="98"/>
        <end position="328"/>
    </location>
</feature>
<keyword evidence="8" id="KW-1185">Reference proteome</keyword>
<dbReference type="PROSITE" id="PS50111">
    <property type="entry name" value="CHEMOTAXIS_TRANSDUC_2"/>
    <property type="match status" value="1"/>
</dbReference>
<protein>
    <submittedName>
        <fullName evidence="7">Methyl-accepting chemotaxis protein</fullName>
    </submittedName>
</protein>